<proteinExistence type="predicted"/>
<dbReference type="HOGENOM" id="CLU_2605723_0_0_1"/>
<name>A0A067N1B4_BOTB1</name>
<organism evidence="1 2">
    <name type="scientific">Botryobasidium botryosum (strain FD-172 SS1)</name>
    <dbReference type="NCBI Taxonomy" id="930990"/>
    <lineage>
        <taxon>Eukaryota</taxon>
        <taxon>Fungi</taxon>
        <taxon>Dikarya</taxon>
        <taxon>Basidiomycota</taxon>
        <taxon>Agaricomycotina</taxon>
        <taxon>Agaricomycetes</taxon>
        <taxon>Cantharellales</taxon>
        <taxon>Botryobasidiaceae</taxon>
        <taxon>Botryobasidium</taxon>
    </lineage>
</organism>
<dbReference type="AlphaFoldDB" id="A0A067N1B4"/>
<gene>
    <name evidence="1" type="ORF">BOTBODRAFT_171624</name>
</gene>
<evidence type="ECO:0000313" key="1">
    <source>
        <dbReference type="EMBL" id="KDQ17922.1"/>
    </source>
</evidence>
<evidence type="ECO:0000313" key="2">
    <source>
        <dbReference type="Proteomes" id="UP000027195"/>
    </source>
</evidence>
<accession>A0A067N1B4</accession>
<reference evidence="2" key="1">
    <citation type="journal article" date="2014" name="Proc. Natl. Acad. Sci. U.S.A.">
        <title>Extensive sampling of basidiomycete genomes demonstrates inadequacy of the white-rot/brown-rot paradigm for wood decay fungi.</title>
        <authorList>
            <person name="Riley R."/>
            <person name="Salamov A.A."/>
            <person name="Brown D.W."/>
            <person name="Nagy L.G."/>
            <person name="Floudas D."/>
            <person name="Held B.W."/>
            <person name="Levasseur A."/>
            <person name="Lombard V."/>
            <person name="Morin E."/>
            <person name="Otillar R."/>
            <person name="Lindquist E.A."/>
            <person name="Sun H."/>
            <person name="LaButti K.M."/>
            <person name="Schmutz J."/>
            <person name="Jabbour D."/>
            <person name="Luo H."/>
            <person name="Baker S.E."/>
            <person name="Pisabarro A.G."/>
            <person name="Walton J.D."/>
            <person name="Blanchette R.A."/>
            <person name="Henrissat B."/>
            <person name="Martin F."/>
            <person name="Cullen D."/>
            <person name="Hibbett D.S."/>
            <person name="Grigoriev I.V."/>
        </authorList>
    </citation>
    <scope>NUCLEOTIDE SEQUENCE [LARGE SCALE GENOMIC DNA]</scope>
    <source>
        <strain evidence="2">FD-172 SS1</strain>
    </source>
</reference>
<keyword evidence="2" id="KW-1185">Reference proteome</keyword>
<dbReference type="EMBL" id="KL198022">
    <property type="protein sequence ID" value="KDQ17922.1"/>
    <property type="molecule type" value="Genomic_DNA"/>
</dbReference>
<sequence length="79" mass="8978">MTSGILLVIAAIYCLPLVSPLTDIHLSSYMQKGFLTRRLTQAMEIIYARLSLVTLPSLYRALLPDLKLRKWGRGWEGRS</sequence>
<dbReference type="Proteomes" id="UP000027195">
    <property type="component" value="Unassembled WGS sequence"/>
</dbReference>
<protein>
    <submittedName>
        <fullName evidence="1">Uncharacterized protein</fullName>
    </submittedName>
</protein>
<dbReference type="InParanoid" id="A0A067N1B4"/>